<sequence>MNTPVLNDNLRAATEALCNLLAKEDQVVASKAKIGLFFQNPEATKLFEEVNAYGEELRNKHLAGMPPTEEEISKFDTLRENVVKNDAARGFLEARQTIDELLNTINHYLGMSIDLGRAPTPEEIEEARQRAMSAQTSCSCGGSCDKESCDCDGNCDHDHDHKDGGCGCGNH</sequence>
<dbReference type="SUPFAM" id="SSF158622">
    <property type="entry name" value="YheA/YmcA-like"/>
    <property type="match status" value="1"/>
</dbReference>
<dbReference type="Proteomes" id="UP001202031">
    <property type="component" value="Unassembled WGS sequence"/>
</dbReference>
<evidence type="ECO:0000313" key="2">
    <source>
        <dbReference type="Proteomes" id="UP001202031"/>
    </source>
</evidence>
<comment type="caution">
    <text evidence="1">The sequence shown here is derived from an EMBL/GenBank/DDBJ whole genome shotgun (WGS) entry which is preliminary data.</text>
</comment>
<protein>
    <submittedName>
        <fullName evidence="1">YlbF family regulator</fullName>
    </submittedName>
</protein>
<dbReference type="GeneID" id="84022617"/>
<reference evidence="1 2" key="1">
    <citation type="submission" date="2022-03" db="EMBL/GenBank/DDBJ databases">
        <title>Taxonomic description of new species and reclassification of some bacterial strains.</title>
        <authorList>
            <person name="Ndongo S."/>
        </authorList>
    </citation>
    <scope>NUCLEOTIDE SEQUENCE [LARGE SCALE GENOMIC DNA]</scope>
    <source>
        <strain evidence="1 2">Marseille-P6666</strain>
    </source>
</reference>
<gene>
    <name evidence="1" type="ORF">M8N44_02020</name>
</gene>
<dbReference type="Gene3D" id="1.20.1500.10">
    <property type="entry name" value="YheA/YmcA-like"/>
    <property type="match status" value="1"/>
</dbReference>
<dbReference type="InterPro" id="IPR023378">
    <property type="entry name" value="YheA/YmcA-like_dom_sf"/>
</dbReference>
<dbReference type="InterPro" id="IPR010368">
    <property type="entry name" value="Com_YlbF"/>
</dbReference>
<dbReference type="Pfam" id="PF06133">
    <property type="entry name" value="Com_YlbF"/>
    <property type="match status" value="1"/>
</dbReference>
<evidence type="ECO:0000313" key="1">
    <source>
        <dbReference type="EMBL" id="MCL6656096.1"/>
    </source>
</evidence>
<accession>A0ABT0R615</accession>
<name>A0ABT0R615_9BACT</name>
<dbReference type="EMBL" id="JAMGSI010000001">
    <property type="protein sequence ID" value="MCL6656096.1"/>
    <property type="molecule type" value="Genomic_DNA"/>
</dbReference>
<keyword evidence="2" id="KW-1185">Reference proteome</keyword>
<proteinExistence type="predicted"/>
<dbReference type="RefSeq" id="WP_022396637.1">
    <property type="nucleotide sequence ID" value="NZ_CP072019.1"/>
</dbReference>
<organism evidence="1 2">
    <name type="scientific">Akkermansia massiliensis</name>
    <dbReference type="NCBI Taxonomy" id="2927224"/>
    <lineage>
        <taxon>Bacteria</taxon>
        <taxon>Pseudomonadati</taxon>
        <taxon>Verrucomicrobiota</taxon>
        <taxon>Verrucomicrobiia</taxon>
        <taxon>Verrucomicrobiales</taxon>
        <taxon>Akkermansiaceae</taxon>
        <taxon>Akkermansia</taxon>
    </lineage>
</organism>